<evidence type="ECO:0000313" key="5">
    <source>
        <dbReference type="EMBL" id="CAE78624.1"/>
    </source>
</evidence>
<dbReference type="EC" id="3.1.1.-" evidence="5"/>
<protein>
    <submittedName>
        <fullName evidence="5">Similar to lipase LipA</fullName>
        <ecNumber evidence="5">3.1.1.-</ecNumber>
    </submittedName>
</protein>
<dbReference type="InterPro" id="IPR050300">
    <property type="entry name" value="GDXG_lipolytic_enzyme"/>
</dbReference>
<dbReference type="KEGG" id="bba:Bd0664"/>
<reference evidence="5 6" key="1">
    <citation type="journal article" date="2004" name="Science">
        <title>A predator unmasked: life cycle of Bdellovibrio bacteriovorus from a genomic perspective.</title>
        <authorList>
            <person name="Rendulic S."/>
            <person name="Jagtap P."/>
            <person name="Rosinus A."/>
            <person name="Eppinger M."/>
            <person name="Baar C."/>
            <person name="Lanz C."/>
            <person name="Keller H."/>
            <person name="Lambert C."/>
            <person name="Evans K.J."/>
            <person name="Goesmann A."/>
            <person name="Meyer F."/>
            <person name="Sockett R.E."/>
            <person name="Schuster S.C."/>
        </authorList>
    </citation>
    <scope>NUCLEOTIDE SEQUENCE [LARGE SCALE GENOMIC DNA]</scope>
    <source>
        <strain evidence="6">ATCC 15356 / DSM 50701 / NCIMB 9529 / HD100</strain>
    </source>
</reference>
<dbReference type="SUPFAM" id="SSF53474">
    <property type="entry name" value="alpha/beta-Hydrolases"/>
    <property type="match status" value="1"/>
</dbReference>
<dbReference type="InterPro" id="IPR033140">
    <property type="entry name" value="Lipase_GDXG_put_SER_AS"/>
</dbReference>
<name>Q6MQ23_BDEBA</name>
<dbReference type="GO" id="GO:0016787">
    <property type="term" value="F:hydrolase activity"/>
    <property type="evidence" value="ECO:0007669"/>
    <property type="project" value="UniProtKB-KW"/>
</dbReference>
<evidence type="ECO:0000259" key="4">
    <source>
        <dbReference type="Pfam" id="PF07859"/>
    </source>
</evidence>
<dbReference type="eggNOG" id="COG0657">
    <property type="taxonomic scope" value="Bacteria"/>
</dbReference>
<dbReference type="Pfam" id="PF07859">
    <property type="entry name" value="Abhydrolase_3"/>
    <property type="match status" value="1"/>
</dbReference>
<dbReference type="AlphaFoldDB" id="Q6MQ23"/>
<dbReference type="EMBL" id="BX842647">
    <property type="protein sequence ID" value="CAE78624.1"/>
    <property type="molecule type" value="Genomic_DNA"/>
</dbReference>
<dbReference type="InterPro" id="IPR029058">
    <property type="entry name" value="AB_hydrolase_fold"/>
</dbReference>
<dbReference type="PROSITE" id="PS01174">
    <property type="entry name" value="LIPASE_GDXG_SER"/>
    <property type="match status" value="1"/>
</dbReference>
<dbReference type="InterPro" id="IPR013094">
    <property type="entry name" value="AB_hydrolase_3"/>
</dbReference>
<dbReference type="HOGENOM" id="CLU_012494_0_1_7"/>
<keyword evidence="6" id="KW-1185">Reference proteome</keyword>
<feature type="domain" description="Alpha/beta hydrolase fold-3" evidence="4">
    <location>
        <begin position="93"/>
        <end position="296"/>
    </location>
</feature>
<accession>Q6MQ23</accession>
<dbReference type="STRING" id="264462.Bd0664"/>
<dbReference type="ESTHER" id="bdeba-q6mq23">
    <property type="family name" value="BD-FAE"/>
</dbReference>
<gene>
    <name evidence="5" type="primary">lipA</name>
    <name evidence="5" type="ordered locus">Bd0664</name>
</gene>
<dbReference type="GeneID" id="93011753"/>
<dbReference type="Gene3D" id="3.40.50.1820">
    <property type="entry name" value="alpha/beta hydrolase"/>
    <property type="match status" value="1"/>
</dbReference>
<evidence type="ECO:0000256" key="1">
    <source>
        <dbReference type="ARBA" id="ARBA00010515"/>
    </source>
</evidence>
<sequence length="338" mass="37176">MGKKTLLVLVVLVAVLAGASWITMQITPWPKAMVIRWLFDEGAEEASAVLAKHLPTNISQRLDVSYDPFDKDAFVDFYFPTEAEAQGSLLPLIVWVHGGAWISGDKADVGNYARILASRGFVVASVGYSIAPEFQYPTPLRQILLALSFIDENASDYHADSTRVFLAGDSAGAQLVAQTANILTSPTYAEQMEMLPTLAKEKLKGLLLYCGAYDPTLVNFEGSFGGFLNTVFWSYFGTKDFLKDERMKEFSVLQNMTRDFPAMFVSAGNADPLLGQSRALAETATRLGVPVQTLFFAQDHAPGLGHEYQFNLDTAAGQEALQRSVEFMQNQLKKETSL</sequence>
<feature type="active site" evidence="3">
    <location>
        <position position="170"/>
    </location>
</feature>
<dbReference type="RefSeq" id="WP_011163226.1">
    <property type="nucleotide sequence ID" value="NC_005363.1"/>
</dbReference>
<evidence type="ECO:0000256" key="2">
    <source>
        <dbReference type="ARBA" id="ARBA00022801"/>
    </source>
</evidence>
<proteinExistence type="inferred from homology"/>
<evidence type="ECO:0000313" key="6">
    <source>
        <dbReference type="Proteomes" id="UP000008080"/>
    </source>
</evidence>
<evidence type="ECO:0000256" key="3">
    <source>
        <dbReference type="PROSITE-ProRule" id="PRU10038"/>
    </source>
</evidence>
<organism evidence="5 6">
    <name type="scientific">Bdellovibrio bacteriovorus (strain ATCC 15356 / DSM 50701 / NCIMB 9529 / HD100)</name>
    <dbReference type="NCBI Taxonomy" id="264462"/>
    <lineage>
        <taxon>Bacteria</taxon>
        <taxon>Pseudomonadati</taxon>
        <taxon>Bdellovibrionota</taxon>
        <taxon>Bdellovibrionia</taxon>
        <taxon>Bdellovibrionales</taxon>
        <taxon>Pseudobdellovibrionaceae</taxon>
        <taxon>Bdellovibrio</taxon>
    </lineage>
</organism>
<dbReference type="PANTHER" id="PTHR48081">
    <property type="entry name" value="AB HYDROLASE SUPERFAMILY PROTEIN C4A8.06C"/>
    <property type="match status" value="1"/>
</dbReference>
<keyword evidence="2 5" id="KW-0378">Hydrolase</keyword>
<dbReference type="Proteomes" id="UP000008080">
    <property type="component" value="Chromosome"/>
</dbReference>
<comment type="similarity">
    <text evidence="1">Belongs to the 'GDXG' lipolytic enzyme family.</text>
</comment>